<gene>
    <name evidence="4" type="ORF">L596_003652</name>
</gene>
<dbReference type="InterPro" id="IPR002048">
    <property type="entry name" value="EF_hand_dom"/>
</dbReference>
<dbReference type="PROSITE" id="PS50222">
    <property type="entry name" value="EF_HAND_2"/>
    <property type="match status" value="2"/>
</dbReference>
<keyword evidence="1" id="KW-0479">Metal-binding</keyword>
<dbReference type="PRINTS" id="PR00450">
    <property type="entry name" value="RECOVERIN"/>
</dbReference>
<dbReference type="AlphaFoldDB" id="A0A4U8UUB3"/>
<evidence type="ECO:0000256" key="1">
    <source>
        <dbReference type="ARBA" id="ARBA00022723"/>
    </source>
</evidence>
<evidence type="ECO:0000313" key="4">
    <source>
        <dbReference type="EMBL" id="TMS36504.1"/>
    </source>
</evidence>
<dbReference type="GO" id="GO:0005509">
    <property type="term" value="F:calcium ion binding"/>
    <property type="evidence" value="ECO:0007669"/>
    <property type="project" value="InterPro"/>
</dbReference>
<sequence length="216" mass="24817">MSGIRRRAALIHDGCKPLSNSSLDLMTFLNTYQPASVSKAVSETHFSRKEICSIYRGFKASALKSSMTRDGIRKMFAEMFPQGDSEHYADLVFATFQKSPSGFVSFLDFVKCLSVLCRGDIEEKLQWIYRLYDPDDSGKITWHRIFYVLQAIDDLVGLKAKPKYSLHEQTERTNQIFEKFDRNGNGVIVKDDFMDVCRNDPKIRESIKELNTIFPT</sequence>
<protein>
    <recommendedName>
        <fullName evidence="3">EF-hand domain-containing protein</fullName>
    </recommendedName>
</protein>
<dbReference type="Proteomes" id="UP000298663">
    <property type="component" value="Unassembled WGS sequence"/>
</dbReference>
<dbReference type="STRING" id="34508.A0A4U8UUB3"/>
<dbReference type="PANTHER" id="PTHR23055">
    <property type="entry name" value="CALCIUM BINDING PROTEINS"/>
    <property type="match status" value="1"/>
</dbReference>
<reference evidence="4 5" key="1">
    <citation type="journal article" date="2015" name="Genome Biol.">
        <title>Comparative genomics of Steinernema reveals deeply conserved gene regulatory networks.</title>
        <authorList>
            <person name="Dillman A.R."/>
            <person name="Macchietto M."/>
            <person name="Porter C.F."/>
            <person name="Rogers A."/>
            <person name="Williams B."/>
            <person name="Antoshechkin I."/>
            <person name="Lee M.M."/>
            <person name="Goodwin Z."/>
            <person name="Lu X."/>
            <person name="Lewis E.E."/>
            <person name="Goodrich-Blair H."/>
            <person name="Stock S.P."/>
            <person name="Adams B.J."/>
            <person name="Sternberg P.W."/>
            <person name="Mortazavi A."/>
        </authorList>
    </citation>
    <scope>NUCLEOTIDE SEQUENCE [LARGE SCALE GENOMIC DNA]</scope>
    <source>
        <strain evidence="4 5">ALL</strain>
    </source>
</reference>
<dbReference type="SUPFAM" id="SSF47473">
    <property type="entry name" value="EF-hand"/>
    <property type="match status" value="1"/>
</dbReference>
<keyword evidence="2" id="KW-0677">Repeat</keyword>
<dbReference type="InterPro" id="IPR028846">
    <property type="entry name" value="Recoverin"/>
</dbReference>
<evidence type="ECO:0000313" key="5">
    <source>
        <dbReference type="Proteomes" id="UP000298663"/>
    </source>
</evidence>
<proteinExistence type="predicted"/>
<dbReference type="OrthoDB" id="191686at2759"/>
<dbReference type="Gene3D" id="1.10.238.10">
    <property type="entry name" value="EF-hand"/>
    <property type="match status" value="1"/>
</dbReference>
<keyword evidence="5" id="KW-1185">Reference proteome</keyword>
<reference evidence="4 5" key="2">
    <citation type="journal article" date="2019" name="G3 (Bethesda)">
        <title>Hybrid Assembly of the Genome of the Entomopathogenic Nematode Steinernema carpocapsae Identifies the X-Chromosome.</title>
        <authorList>
            <person name="Serra L."/>
            <person name="Macchietto M."/>
            <person name="Macias-Munoz A."/>
            <person name="McGill C.J."/>
            <person name="Rodriguez I.M."/>
            <person name="Rodriguez B."/>
            <person name="Murad R."/>
            <person name="Mortazavi A."/>
        </authorList>
    </citation>
    <scope>NUCLEOTIDE SEQUENCE [LARGE SCALE GENOMIC DNA]</scope>
    <source>
        <strain evidence="4 5">ALL</strain>
    </source>
</reference>
<organism evidence="4 5">
    <name type="scientific">Steinernema carpocapsae</name>
    <name type="common">Entomopathogenic nematode</name>
    <dbReference type="NCBI Taxonomy" id="34508"/>
    <lineage>
        <taxon>Eukaryota</taxon>
        <taxon>Metazoa</taxon>
        <taxon>Ecdysozoa</taxon>
        <taxon>Nematoda</taxon>
        <taxon>Chromadorea</taxon>
        <taxon>Rhabditida</taxon>
        <taxon>Tylenchina</taxon>
        <taxon>Panagrolaimomorpha</taxon>
        <taxon>Strongyloidoidea</taxon>
        <taxon>Steinernematidae</taxon>
        <taxon>Steinernema</taxon>
    </lineage>
</organism>
<evidence type="ECO:0000256" key="2">
    <source>
        <dbReference type="ARBA" id="ARBA00022737"/>
    </source>
</evidence>
<evidence type="ECO:0000259" key="3">
    <source>
        <dbReference type="PROSITE" id="PS50222"/>
    </source>
</evidence>
<feature type="domain" description="EF-hand" evidence="3">
    <location>
        <begin position="168"/>
        <end position="203"/>
    </location>
</feature>
<dbReference type="Pfam" id="PF13499">
    <property type="entry name" value="EF-hand_7"/>
    <property type="match status" value="1"/>
</dbReference>
<dbReference type="EMBL" id="AZBU02000001">
    <property type="protein sequence ID" value="TMS36504.1"/>
    <property type="molecule type" value="Genomic_DNA"/>
</dbReference>
<name>A0A4U8UUB3_STECR</name>
<dbReference type="PANTHER" id="PTHR23055:SF56">
    <property type="entry name" value="EF-HAND DOMAIN-CONTAINING PROTEIN"/>
    <property type="match status" value="1"/>
</dbReference>
<accession>A0A4U8UUB3</accession>
<comment type="caution">
    <text evidence="4">The sequence shown here is derived from an EMBL/GenBank/DDBJ whole genome shotgun (WGS) entry which is preliminary data.</text>
</comment>
<feature type="domain" description="EF-hand" evidence="3">
    <location>
        <begin position="120"/>
        <end position="155"/>
    </location>
</feature>
<dbReference type="InterPro" id="IPR011992">
    <property type="entry name" value="EF-hand-dom_pair"/>
</dbReference>